<dbReference type="Gene3D" id="1.10.260.40">
    <property type="entry name" value="lambda repressor-like DNA-binding domains"/>
    <property type="match status" value="1"/>
</dbReference>
<protein>
    <submittedName>
        <fullName evidence="5">Transcriptional regulator, LacI family</fullName>
    </submittedName>
</protein>
<evidence type="ECO:0000256" key="2">
    <source>
        <dbReference type="ARBA" id="ARBA00023125"/>
    </source>
</evidence>
<dbReference type="RefSeq" id="WP_090708528.1">
    <property type="nucleotide sequence ID" value="NZ_FOVM01000001.1"/>
</dbReference>
<dbReference type="GO" id="GO:0000976">
    <property type="term" value="F:transcription cis-regulatory region binding"/>
    <property type="evidence" value="ECO:0007669"/>
    <property type="project" value="TreeGrafter"/>
</dbReference>
<dbReference type="SUPFAM" id="SSF53822">
    <property type="entry name" value="Periplasmic binding protein-like I"/>
    <property type="match status" value="1"/>
</dbReference>
<sequence length="361" mass="36930">MKRDKGASAGNRAEGRPTLAAVAARAGVSASTASLAFSGHGPVSDDTRARVLAAAAELGYGGPDPLAQSLRRGRSGIIGALIPARIGVSFRDPVLIQTLDGLAEEISAIGAGLLLLPDHDPGSGYVNVTDAPVDAVVLVGCNADALGTLEGMRRRNIPIVQIEGPPDADVHTISVDNRGGARLLAEHVRELGHTRVALVTLALGRDRRVGPLTAEREAGGTVTTALERIAGARDVYPGVGGWIAGASRSDAGREAALALLDVPAADRPTAILAQSDLLAAGVLAAAEELGIRVPEDLSVVGFDGIRVDGLERSLTTVWQPSQDKGAAAGRAIVELLAGRTPDPVSFDVRFRRGSTTGPAPA</sequence>
<evidence type="ECO:0000256" key="1">
    <source>
        <dbReference type="ARBA" id="ARBA00023015"/>
    </source>
</evidence>
<dbReference type="InterPro" id="IPR000843">
    <property type="entry name" value="HTH_LacI"/>
</dbReference>
<dbReference type="GO" id="GO:0003700">
    <property type="term" value="F:DNA-binding transcription factor activity"/>
    <property type="evidence" value="ECO:0007669"/>
    <property type="project" value="TreeGrafter"/>
</dbReference>
<dbReference type="InterPro" id="IPR010982">
    <property type="entry name" value="Lambda_DNA-bd_dom_sf"/>
</dbReference>
<keyword evidence="1" id="KW-0805">Transcription regulation</keyword>
<proteinExistence type="predicted"/>
<dbReference type="PROSITE" id="PS50932">
    <property type="entry name" value="HTH_LACI_2"/>
    <property type="match status" value="1"/>
</dbReference>
<dbReference type="SUPFAM" id="SSF47413">
    <property type="entry name" value="lambda repressor-like DNA-binding domains"/>
    <property type="match status" value="1"/>
</dbReference>
<evidence type="ECO:0000313" key="6">
    <source>
        <dbReference type="Proteomes" id="UP000198867"/>
    </source>
</evidence>
<organism evidence="5 6">
    <name type="scientific">Mycetocola miduiensis</name>
    <dbReference type="NCBI Taxonomy" id="995034"/>
    <lineage>
        <taxon>Bacteria</taxon>
        <taxon>Bacillati</taxon>
        <taxon>Actinomycetota</taxon>
        <taxon>Actinomycetes</taxon>
        <taxon>Micrococcales</taxon>
        <taxon>Microbacteriaceae</taxon>
        <taxon>Mycetocola</taxon>
    </lineage>
</organism>
<evidence type="ECO:0000259" key="4">
    <source>
        <dbReference type="PROSITE" id="PS50932"/>
    </source>
</evidence>
<dbReference type="InterPro" id="IPR046335">
    <property type="entry name" value="LacI/GalR-like_sensor"/>
</dbReference>
<accession>A0A1I4YUP5</accession>
<dbReference type="Gene3D" id="3.40.50.2300">
    <property type="match status" value="2"/>
</dbReference>
<evidence type="ECO:0000313" key="5">
    <source>
        <dbReference type="EMBL" id="SFN41687.1"/>
    </source>
</evidence>
<dbReference type="STRING" id="995034.SAMN05216219_0530"/>
<evidence type="ECO:0000256" key="3">
    <source>
        <dbReference type="ARBA" id="ARBA00023163"/>
    </source>
</evidence>
<keyword evidence="6" id="KW-1185">Reference proteome</keyword>
<name>A0A1I4YUP5_9MICO</name>
<keyword evidence="2" id="KW-0238">DNA-binding</keyword>
<dbReference type="Proteomes" id="UP000198867">
    <property type="component" value="Unassembled WGS sequence"/>
</dbReference>
<dbReference type="CDD" id="cd01392">
    <property type="entry name" value="HTH_LacI"/>
    <property type="match status" value="1"/>
</dbReference>
<dbReference type="InterPro" id="IPR028082">
    <property type="entry name" value="Peripla_BP_I"/>
</dbReference>
<dbReference type="Pfam" id="PF00356">
    <property type="entry name" value="LacI"/>
    <property type="match status" value="1"/>
</dbReference>
<dbReference type="PANTHER" id="PTHR30146">
    <property type="entry name" value="LACI-RELATED TRANSCRIPTIONAL REPRESSOR"/>
    <property type="match status" value="1"/>
</dbReference>
<dbReference type="EMBL" id="FOVM01000001">
    <property type="protein sequence ID" value="SFN41687.1"/>
    <property type="molecule type" value="Genomic_DNA"/>
</dbReference>
<reference evidence="6" key="1">
    <citation type="submission" date="2016-10" db="EMBL/GenBank/DDBJ databases">
        <authorList>
            <person name="Varghese N."/>
            <person name="Submissions S."/>
        </authorList>
    </citation>
    <scope>NUCLEOTIDE SEQUENCE [LARGE SCALE GENOMIC DNA]</scope>
    <source>
        <strain evidence="6">CGMCC 1.11101</strain>
    </source>
</reference>
<dbReference type="Pfam" id="PF13377">
    <property type="entry name" value="Peripla_BP_3"/>
    <property type="match status" value="1"/>
</dbReference>
<keyword evidence="3" id="KW-0804">Transcription</keyword>
<dbReference type="PANTHER" id="PTHR30146:SF138">
    <property type="entry name" value="TRANSCRIPTIONAL REGULATORY PROTEIN"/>
    <property type="match status" value="1"/>
</dbReference>
<feature type="domain" description="HTH lacI-type" evidence="4">
    <location>
        <begin position="17"/>
        <end position="72"/>
    </location>
</feature>
<gene>
    <name evidence="5" type="ORF">SAMN05216219_0530</name>
</gene>
<dbReference type="CDD" id="cd06279">
    <property type="entry name" value="PBP1_LacI-like"/>
    <property type="match status" value="1"/>
</dbReference>
<dbReference type="SMART" id="SM00354">
    <property type="entry name" value="HTH_LACI"/>
    <property type="match status" value="1"/>
</dbReference>
<dbReference type="AlphaFoldDB" id="A0A1I4YUP5"/>
<dbReference type="OrthoDB" id="5171752at2"/>